<evidence type="ECO:0000313" key="1">
    <source>
        <dbReference type="EMBL" id="OUJ18992.1"/>
    </source>
</evidence>
<gene>
    <name evidence="1" type="ORF">AMET1_0643</name>
</gene>
<accession>A0A1Y3GBZ9</accession>
<sequence>MIVEIEDEEVEVEVSEGAKISSLVEQLELDAESMVFTKNDRFVPIDEEIGGSRRIGVHKVVSGG</sequence>
<reference evidence="1 2" key="1">
    <citation type="submission" date="2016-12" db="EMBL/GenBank/DDBJ databases">
        <title>Discovery of methanogenic haloarchaea.</title>
        <authorList>
            <person name="Sorokin D.Y."/>
            <person name="Makarova K.S."/>
            <person name="Abbas B."/>
            <person name="Ferrer M."/>
            <person name="Golyshin P.N."/>
        </authorList>
    </citation>
    <scope>NUCLEOTIDE SEQUENCE [LARGE SCALE GENOMIC DNA]</scope>
    <source>
        <strain evidence="1">AMET1</strain>
    </source>
</reference>
<dbReference type="InterPro" id="IPR003749">
    <property type="entry name" value="ThiS/MoaD-like"/>
</dbReference>
<organism evidence="1 2">
    <name type="scientific">Methanonatronarchaeum thermophilum</name>
    <dbReference type="NCBI Taxonomy" id="1927129"/>
    <lineage>
        <taxon>Archaea</taxon>
        <taxon>Methanobacteriati</taxon>
        <taxon>Methanobacteriota</taxon>
        <taxon>Methanonatronarchaeia</taxon>
        <taxon>Methanonatronarchaeales</taxon>
        <taxon>Methanonatronarchaeaceae</taxon>
        <taxon>Methanonatronarchaeum</taxon>
    </lineage>
</organism>
<proteinExistence type="predicted"/>
<name>A0A1Y3GBZ9_9EURY</name>
<dbReference type="Pfam" id="PF02597">
    <property type="entry name" value="ThiS"/>
    <property type="match status" value="1"/>
</dbReference>
<dbReference type="InterPro" id="IPR012675">
    <property type="entry name" value="Beta-grasp_dom_sf"/>
</dbReference>
<dbReference type="RefSeq" id="WP_161490741.1">
    <property type="nucleotide sequence ID" value="NZ_MRZU01000003.1"/>
</dbReference>
<dbReference type="Gene3D" id="3.10.20.30">
    <property type="match status" value="1"/>
</dbReference>
<dbReference type="Proteomes" id="UP000195137">
    <property type="component" value="Unassembled WGS sequence"/>
</dbReference>
<comment type="caution">
    <text evidence="1">The sequence shown here is derived from an EMBL/GenBank/DDBJ whole genome shotgun (WGS) entry which is preliminary data.</text>
</comment>
<dbReference type="SUPFAM" id="SSF54285">
    <property type="entry name" value="MoaD/ThiS"/>
    <property type="match status" value="1"/>
</dbReference>
<protein>
    <submittedName>
        <fullName evidence="1">Sulfur transfer protein involved in thiamine biosynthesis ThiS</fullName>
    </submittedName>
</protein>
<dbReference type="AlphaFoldDB" id="A0A1Y3GBZ9"/>
<keyword evidence="2" id="KW-1185">Reference proteome</keyword>
<evidence type="ECO:0000313" key="2">
    <source>
        <dbReference type="Proteomes" id="UP000195137"/>
    </source>
</evidence>
<dbReference type="InterPro" id="IPR016155">
    <property type="entry name" value="Mopterin_synth/thiamin_S_b"/>
</dbReference>
<dbReference type="EMBL" id="MRZU01000003">
    <property type="protein sequence ID" value="OUJ18992.1"/>
    <property type="molecule type" value="Genomic_DNA"/>
</dbReference>